<organism evidence="3 4">
    <name type="scientific">Modestobacter marinus</name>
    <dbReference type="NCBI Taxonomy" id="477641"/>
    <lineage>
        <taxon>Bacteria</taxon>
        <taxon>Bacillati</taxon>
        <taxon>Actinomycetota</taxon>
        <taxon>Actinomycetes</taxon>
        <taxon>Geodermatophilales</taxon>
        <taxon>Geodermatophilaceae</taxon>
        <taxon>Modestobacter</taxon>
    </lineage>
</organism>
<sequence>MPFGRRRNRIDRSLRERGVPPEPQVREREETATSGPWDEADAPQDGRPRVDLGALRVPAVPGMELRVDVNAQQQVVGASLRTGDSLLQLSVFAAPRAGGLWDEVRAELARGASGQGGRLTEVDGPFGPELAGSVLVAAPRQPGETGAPKAMRRAARFLGVDGPRWFLRGMISGSAAATPEAAAPLEEAFRSVVVVRGPQPMPVREQLPLTLPPQAAQQVARRQAAGQGARPAARRTAPPQATPPAAAPPGAPSVTPPAPSVTPPPASPVPPPPASPVTPPAGPTSGPPAASPPEAPTEPPTDR</sequence>
<feature type="compositionally biased region" description="Basic and acidic residues" evidence="1">
    <location>
        <begin position="10"/>
        <end position="31"/>
    </location>
</feature>
<evidence type="ECO:0000256" key="1">
    <source>
        <dbReference type="SAM" id="MobiDB-lite"/>
    </source>
</evidence>
<feature type="compositionally biased region" description="Low complexity" evidence="1">
    <location>
        <begin position="214"/>
        <end position="239"/>
    </location>
</feature>
<feature type="compositionally biased region" description="Pro residues" evidence="1">
    <location>
        <begin position="240"/>
        <end position="303"/>
    </location>
</feature>
<gene>
    <name evidence="3" type="ORF">FB380_002870</name>
    <name evidence="2" type="ORF">GCM10011589_11430</name>
</gene>
<dbReference type="AlphaFoldDB" id="A0A846LPM1"/>
<feature type="region of interest" description="Disordered" evidence="1">
    <location>
        <begin position="1"/>
        <end position="50"/>
    </location>
</feature>
<name>A0A846LPM1_9ACTN</name>
<evidence type="ECO:0000313" key="3">
    <source>
        <dbReference type="EMBL" id="NIH68424.1"/>
    </source>
</evidence>
<evidence type="ECO:0000313" key="2">
    <source>
        <dbReference type="EMBL" id="GGL57110.1"/>
    </source>
</evidence>
<reference evidence="2" key="4">
    <citation type="submission" date="2024-05" db="EMBL/GenBank/DDBJ databases">
        <authorList>
            <person name="Sun Q."/>
            <person name="Zhou Y."/>
        </authorList>
    </citation>
    <scope>NUCLEOTIDE SEQUENCE</scope>
    <source>
        <strain evidence="2">CGMCC 4.5581</strain>
    </source>
</reference>
<dbReference type="EMBL" id="JAAMPA010000001">
    <property type="protein sequence ID" value="NIH68424.1"/>
    <property type="molecule type" value="Genomic_DNA"/>
</dbReference>
<dbReference type="InterPro" id="IPR022183">
    <property type="entry name" value="DUF3710"/>
</dbReference>
<dbReference type="Proteomes" id="UP000552836">
    <property type="component" value="Unassembled WGS sequence"/>
</dbReference>
<keyword evidence="5" id="KW-1185">Reference proteome</keyword>
<protein>
    <recommendedName>
        <fullName evidence="6">DUF3710 domain-containing protein</fullName>
    </recommendedName>
</protein>
<reference evidence="2" key="1">
    <citation type="journal article" date="2014" name="Int. J. Syst. Evol. Microbiol.">
        <title>Complete genome of a new Firmicutes species belonging to the dominant human colonic microbiota ('Ruminococcus bicirculans') reveals two chromosomes and a selective capacity to utilize plant glucans.</title>
        <authorList>
            <consortium name="NISC Comparative Sequencing Program"/>
            <person name="Wegmann U."/>
            <person name="Louis P."/>
            <person name="Goesmann A."/>
            <person name="Henrissat B."/>
            <person name="Duncan S.H."/>
            <person name="Flint H.J."/>
        </authorList>
    </citation>
    <scope>NUCLEOTIDE SEQUENCE</scope>
    <source>
        <strain evidence="2">CGMCC 4.5581</strain>
    </source>
</reference>
<feature type="region of interest" description="Disordered" evidence="1">
    <location>
        <begin position="214"/>
        <end position="303"/>
    </location>
</feature>
<dbReference type="Proteomes" id="UP000648663">
    <property type="component" value="Unassembled WGS sequence"/>
</dbReference>
<reference evidence="3 4" key="3">
    <citation type="submission" date="2020-02" db="EMBL/GenBank/DDBJ databases">
        <title>Sequencing the genomes of 1000 actinobacteria strains.</title>
        <authorList>
            <person name="Klenk H.-P."/>
        </authorList>
    </citation>
    <scope>NUCLEOTIDE SEQUENCE [LARGE SCALE GENOMIC DNA]</scope>
    <source>
        <strain evidence="3 4">DSM 45201</strain>
    </source>
</reference>
<dbReference type="EMBL" id="BMMI01000002">
    <property type="protein sequence ID" value="GGL57110.1"/>
    <property type="molecule type" value="Genomic_DNA"/>
</dbReference>
<comment type="caution">
    <text evidence="3">The sequence shown here is derived from an EMBL/GenBank/DDBJ whole genome shotgun (WGS) entry which is preliminary data.</text>
</comment>
<reference evidence="5" key="2">
    <citation type="journal article" date="2019" name="Int. J. Syst. Evol. Microbiol.">
        <title>The Global Catalogue of Microorganisms (GCM) 10K type strain sequencing project: providing services to taxonomists for standard genome sequencing and annotation.</title>
        <authorList>
            <consortium name="The Broad Institute Genomics Platform"/>
            <consortium name="The Broad Institute Genome Sequencing Center for Infectious Disease"/>
            <person name="Wu L."/>
            <person name="Ma J."/>
        </authorList>
    </citation>
    <scope>NUCLEOTIDE SEQUENCE [LARGE SCALE GENOMIC DNA]</scope>
    <source>
        <strain evidence="5">CGMCC 4.5581</strain>
    </source>
</reference>
<evidence type="ECO:0008006" key="6">
    <source>
        <dbReference type="Google" id="ProtNLM"/>
    </source>
</evidence>
<dbReference type="PRINTS" id="PR01217">
    <property type="entry name" value="PRICHEXTENSN"/>
</dbReference>
<evidence type="ECO:0000313" key="4">
    <source>
        <dbReference type="Proteomes" id="UP000552836"/>
    </source>
</evidence>
<dbReference type="RefSeq" id="WP_166755639.1">
    <property type="nucleotide sequence ID" value="NZ_BAABJU010000023.1"/>
</dbReference>
<evidence type="ECO:0000313" key="5">
    <source>
        <dbReference type="Proteomes" id="UP000648663"/>
    </source>
</evidence>
<dbReference type="Pfam" id="PF12502">
    <property type="entry name" value="DUF3710"/>
    <property type="match status" value="1"/>
</dbReference>
<proteinExistence type="predicted"/>
<accession>A0A846LPM1</accession>